<keyword evidence="1" id="KW-0812">Transmembrane</keyword>
<keyword evidence="4" id="KW-1185">Reference proteome</keyword>
<keyword evidence="2" id="KW-0732">Signal</keyword>
<organism evidence="3 4">
    <name type="scientific">Blattamonas nauphoetae</name>
    <dbReference type="NCBI Taxonomy" id="2049346"/>
    <lineage>
        <taxon>Eukaryota</taxon>
        <taxon>Metamonada</taxon>
        <taxon>Preaxostyla</taxon>
        <taxon>Oxymonadida</taxon>
        <taxon>Blattamonas</taxon>
    </lineage>
</organism>
<evidence type="ECO:0000256" key="2">
    <source>
        <dbReference type="SAM" id="SignalP"/>
    </source>
</evidence>
<feature type="chain" id="PRO_5047010020" evidence="2">
    <location>
        <begin position="17"/>
        <end position="1454"/>
    </location>
</feature>
<gene>
    <name evidence="3" type="ORF">BLNAU_9328</name>
</gene>
<dbReference type="EMBL" id="JARBJD010000064">
    <property type="protein sequence ID" value="KAK2955638.1"/>
    <property type="molecule type" value="Genomic_DNA"/>
</dbReference>
<dbReference type="InterPro" id="IPR011050">
    <property type="entry name" value="Pectin_lyase_fold/virulence"/>
</dbReference>
<dbReference type="SUPFAM" id="SSF51126">
    <property type="entry name" value="Pectin lyase-like"/>
    <property type="match status" value="1"/>
</dbReference>
<keyword evidence="1" id="KW-1133">Transmembrane helix</keyword>
<comment type="caution">
    <text evidence="3">The sequence shown here is derived from an EMBL/GenBank/DDBJ whole genome shotgun (WGS) entry which is preliminary data.</text>
</comment>
<evidence type="ECO:0000256" key="1">
    <source>
        <dbReference type="SAM" id="Phobius"/>
    </source>
</evidence>
<protein>
    <submittedName>
        <fullName evidence="3">Uncharacterized protein</fullName>
    </submittedName>
</protein>
<dbReference type="Proteomes" id="UP001281761">
    <property type="component" value="Unassembled WGS sequence"/>
</dbReference>
<keyword evidence="1" id="KW-0472">Membrane</keyword>
<sequence length="1454" mass="156983">MPMFLLFCTLLNCVDERYQDFDAIFEKKVAECNLVSNSESIYLSFDSGLFWTNGIGFVSKSVELHGNKTWLMHRANVRNERNDNTDENTVQQTTKLNHPERWMMEMRNSSLMMRSFGVDAGLAGTTICLVVGSMVEVIDSELLSNMECSGFVVADWVGSGSSRIVIIGSSHKSSTLNVILPLVGRGYGQLNTNNEEWKGGEERFGDGCVEREEIVGVGLSFDSTHFAVGTGPLFSFVGKSLWSGSENGKIGMVGEISTELRSSCILNVTSSFEIGIRSGSQTGLGVGSCVWERVVGSRISGSTNHDMGTALCGTRLGFNVVCVNSSFSSCVRTSNDEIDMKHENVTEDVIGRTLVESSSGMTSVKFTLCTFNDMTVADSRNRGGAAICLNQSHSSLTVTQCFFHKCTCTYNGGGGAIYVWESRTDRHISISSSSFTECETTGAFALFGGSVTCESNSSISISDCFFEKSRSKNCDGAVSLVYQPLATLSNCAFVSCSAQEESGALGFILISSIDLSFLQFRDCSADGKPESNDMYFESVSIVDSNTIRFCDSTSARPNILFLDDSYTHFDRSYLVRQLQFTPTVEVSVSISGETATVMATASTGVKGTMGILLNGSNVPRVVYIPFGSDSETSTTGTAEVSSGADGVLPPAAKYELRASSVPSVFLSSVHSAHSSLSADGNTTEIVLKGINLGEGSYWMLIRKGDTTLNISLILSDSTTLVGEAPLHPSTASGRLEWSTEYEVEKVMRRPEESVEENVHLTNTISFTTPAELSRICSCSGAVLNKDRTQVTISLDGRALGDSLGSIWVSVGGTFWKSSTMRKISETLCEADFLVASEQSETHLKYNGEYTVCLKPDEASTLLVDSGITVRIPGNPSFTEVKFSFTNSLGTGCIAILSGTDLVVGTEYTVKLNTSHTFTIVVKSSTRAESSEMLIGFEGALAYSADILIISIEPADEESGDVQISSPFTGRTQARPNVNEIFIDIVTGQNDWTCGDLSRPCSTMTVAWTIMQTLGIMHPAFTLLNSTSISSPMTIGSGMLVLIQNGSSLEPSLNIPSSTAESATSALIVVSSAFLNIQNIDIVVGSSQPSFVLISASSSKMILKDGLMTVKSSTDMNHDRLEELCLWTTGLIELFDTELNVTNNQFFNISQGAMRMKGGQLNIQGSIFCDNIPSNSSFPSARRNIACCEGGTVQIGSVKAGDGFQKSSAWISSEGCSIESTEVNADAPLFIPTLSSDSTSKLDKKTKSLTLTIEGTILIPCLLLLEVFEMGKDGTEVNSTQIPLTVDSATSFTETKIVVTLPSSSLKSLDESLEWRGRLVFGENQKSIDSFLIQQNSSGRFSQAVKDNMKWWIPLVIVLACALLALILIVVLLRRRNKNKAEQDQNSGDQQELDQTDDKIDVITKRDIEDCNTCVNTTGQKQLQGLSTLSSHPSQSHQDTNMVIPRVYSCQTDLV</sequence>
<feature type="transmembrane region" description="Helical" evidence="1">
    <location>
        <begin position="1350"/>
        <end position="1372"/>
    </location>
</feature>
<evidence type="ECO:0000313" key="3">
    <source>
        <dbReference type="EMBL" id="KAK2955638.1"/>
    </source>
</evidence>
<feature type="signal peptide" evidence="2">
    <location>
        <begin position="1"/>
        <end position="16"/>
    </location>
</feature>
<reference evidence="3 4" key="1">
    <citation type="journal article" date="2022" name="bioRxiv">
        <title>Genomics of Preaxostyla Flagellates Illuminates Evolutionary Transitions and the Path Towards Mitochondrial Loss.</title>
        <authorList>
            <person name="Novak L.V.F."/>
            <person name="Treitli S.C."/>
            <person name="Pyrih J."/>
            <person name="Halakuc P."/>
            <person name="Pipaliya S.V."/>
            <person name="Vacek V."/>
            <person name="Brzon O."/>
            <person name="Soukal P."/>
            <person name="Eme L."/>
            <person name="Dacks J.B."/>
            <person name="Karnkowska A."/>
            <person name="Elias M."/>
            <person name="Hampl V."/>
        </authorList>
    </citation>
    <scope>NUCLEOTIDE SEQUENCE [LARGE SCALE GENOMIC DNA]</scope>
    <source>
        <strain evidence="3">NAU3</strain>
        <tissue evidence="3">Gut</tissue>
    </source>
</reference>
<evidence type="ECO:0000313" key="4">
    <source>
        <dbReference type="Proteomes" id="UP001281761"/>
    </source>
</evidence>
<name>A0ABQ9XVW9_9EUKA</name>
<accession>A0ABQ9XVW9</accession>
<proteinExistence type="predicted"/>